<feature type="compositionally biased region" description="Polar residues" evidence="1">
    <location>
        <begin position="207"/>
        <end position="216"/>
    </location>
</feature>
<feature type="compositionally biased region" description="Low complexity" evidence="1">
    <location>
        <begin position="187"/>
        <end position="203"/>
    </location>
</feature>
<feature type="region of interest" description="Disordered" evidence="1">
    <location>
        <begin position="133"/>
        <end position="219"/>
    </location>
</feature>
<feature type="compositionally biased region" description="Basic and acidic residues" evidence="1">
    <location>
        <begin position="133"/>
        <end position="154"/>
    </location>
</feature>
<dbReference type="AlphaFoldDB" id="A0A1Y1LG62"/>
<reference evidence="2" key="1">
    <citation type="journal article" date="2016" name="Sci. Rep.">
        <title>Molecular characterization of firefly nuptial gifts: a multi-omics approach sheds light on postcopulatory sexual selection.</title>
        <authorList>
            <person name="Al-Wathiqui N."/>
            <person name="Fallon T.R."/>
            <person name="South A."/>
            <person name="Weng J.K."/>
            <person name="Lewis S.M."/>
        </authorList>
    </citation>
    <scope>NUCLEOTIDE SEQUENCE</scope>
</reference>
<dbReference type="EMBL" id="GEZM01056680">
    <property type="protein sequence ID" value="JAV72614.1"/>
    <property type="molecule type" value="Transcribed_RNA"/>
</dbReference>
<proteinExistence type="predicted"/>
<evidence type="ECO:0000256" key="1">
    <source>
        <dbReference type="SAM" id="MobiDB-lite"/>
    </source>
</evidence>
<accession>A0A1Y1LG62</accession>
<name>A0A1Y1LG62_PHOPY</name>
<feature type="compositionally biased region" description="Polar residues" evidence="1">
    <location>
        <begin position="167"/>
        <end position="186"/>
    </location>
</feature>
<sequence>MATGSVNILSAPDKPCKKCNNIPLSGLKCVSGASLIHPGCAKYLKNLVILSETAVNCCGNNVNVDKVVCNDKDVDAMDDNLQVCEGNRTEIDYLKAIIKQKDFSIQCLNDTVASLKEQLKLINFFQNSALPVSKRESKDTAAKEDRSASSDKKKLFSKVVQSERDNNSNQGNKNVPTPINTQGNVVSNQKDTNNQTNTQQSKTKSQRNNIDSSTVPATPCYSKENVDKEDFIVVKSRKKTFKNRSLVAGSSTTGTLLGVEKQIHFHVCRLHPSTTEENLTQFLSKNDINGVTVTKLNSKFPNIYSSFRLSANENLKEVILNPNLWPSGVLINRFFWSVPKTTEQG</sequence>
<organism evidence="2">
    <name type="scientific">Photinus pyralis</name>
    <name type="common">Common eastern firefly</name>
    <name type="synonym">Lampyris pyralis</name>
    <dbReference type="NCBI Taxonomy" id="7054"/>
    <lineage>
        <taxon>Eukaryota</taxon>
        <taxon>Metazoa</taxon>
        <taxon>Ecdysozoa</taxon>
        <taxon>Arthropoda</taxon>
        <taxon>Hexapoda</taxon>
        <taxon>Insecta</taxon>
        <taxon>Pterygota</taxon>
        <taxon>Neoptera</taxon>
        <taxon>Endopterygota</taxon>
        <taxon>Coleoptera</taxon>
        <taxon>Polyphaga</taxon>
        <taxon>Elateriformia</taxon>
        <taxon>Elateroidea</taxon>
        <taxon>Lampyridae</taxon>
        <taxon>Lampyrinae</taxon>
        <taxon>Photinus</taxon>
    </lineage>
</organism>
<evidence type="ECO:0000313" key="2">
    <source>
        <dbReference type="EMBL" id="JAV72614.1"/>
    </source>
</evidence>
<protein>
    <submittedName>
        <fullName evidence="2">Uncharacterized protein</fullName>
    </submittedName>
</protein>